<name>A0AA40KRS4_9HYME</name>
<dbReference type="EMBL" id="JAHYIQ010000007">
    <property type="protein sequence ID" value="KAK1130449.1"/>
    <property type="molecule type" value="Genomic_DNA"/>
</dbReference>
<evidence type="ECO:0000313" key="2">
    <source>
        <dbReference type="EMBL" id="KAK1130449.1"/>
    </source>
</evidence>
<dbReference type="Proteomes" id="UP001177670">
    <property type="component" value="Unassembled WGS sequence"/>
</dbReference>
<accession>A0AA40KRS4</accession>
<evidence type="ECO:0000313" key="3">
    <source>
        <dbReference type="Proteomes" id="UP001177670"/>
    </source>
</evidence>
<feature type="non-terminal residue" evidence="2">
    <location>
        <position position="96"/>
    </location>
</feature>
<evidence type="ECO:0000256" key="1">
    <source>
        <dbReference type="SAM" id="MobiDB-lite"/>
    </source>
</evidence>
<organism evidence="2 3">
    <name type="scientific">Melipona bicolor</name>
    <dbReference type="NCBI Taxonomy" id="60889"/>
    <lineage>
        <taxon>Eukaryota</taxon>
        <taxon>Metazoa</taxon>
        <taxon>Ecdysozoa</taxon>
        <taxon>Arthropoda</taxon>
        <taxon>Hexapoda</taxon>
        <taxon>Insecta</taxon>
        <taxon>Pterygota</taxon>
        <taxon>Neoptera</taxon>
        <taxon>Endopterygota</taxon>
        <taxon>Hymenoptera</taxon>
        <taxon>Apocrita</taxon>
        <taxon>Aculeata</taxon>
        <taxon>Apoidea</taxon>
        <taxon>Anthophila</taxon>
        <taxon>Apidae</taxon>
        <taxon>Melipona</taxon>
    </lineage>
</organism>
<feature type="compositionally biased region" description="Basic and acidic residues" evidence="1">
    <location>
        <begin position="7"/>
        <end position="40"/>
    </location>
</feature>
<keyword evidence="3" id="KW-1185">Reference proteome</keyword>
<gene>
    <name evidence="2" type="ORF">K0M31_018580</name>
</gene>
<feature type="region of interest" description="Disordered" evidence="1">
    <location>
        <begin position="68"/>
        <end position="96"/>
    </location>
</feature>
<protein>
    <submittedName>
        <fullName evidence="2">Uncharacterized protein</fullName>
    </submittedName>
</protein>
<dbReference type="AlphaFoldDB" id="A0AA40KRS4"/>
<proteinExistence type="predicted"/>
<comment type="caution">
    <text evidence="2">The sequence shown here is derived from an EMBL/GenBank/DDBJ whole genome shotgun (WGS) entry which is preliminary data.</text>
</comment>
<feature type="region of interest" description="Disordered" evidence="1">
    <location>
        <begin position="1"/>
        <end position="50"/>
    </location>
</feature>
<reference evidence="2" key="1">
    <citation type="submission" date="2021-10" db="EMBL/GenBank/DDBJ databases">
        <title>Melipona bicolor Genome sequencing and assembly.</title>
        <authorList>
            <person name="Araujo N.S."/>
            <person name="Arias M.C."/>
        </authorList>
    </citation>
    <scope>NUCLEOTIDE SEQUENCE</scope>
    <source>
        <strain evidence="2">USP_2M_L1-L4_2017</strain>
        <tissue evidence="2">Whole body</tissue>
    </source>
</reference>
<sequence length="96" mass="10741">MRRCEHRWKGCEGRDDGRAGVVDERPIDDETRTSRRDVPENFHGTPASSSLISTSGILSGYFAEEAGKRKKDATRCPVSLTSPHGNEIKSNEYNYP</sequence>